<sequence length="291" mass="31179">MANNANERAVLITGANGGIGMELARAMTGRGWRVFAGVRDLERGAMLKKTIAGKIVPIRLDITSPDSVQAAAREIAASLGAGGLDGLVNNAGCIVKGPLELIPPDEFKRQFDINVFGQIAVTQAMLPLLRRNRGRIVNIGATSGKLAFPYFGAVSASKHALEAITDALRVEVKPWGVSVSLIQPGAIQTSIFEKANAEYDRSLSGIPADKRALYEEAMAAFDSAMAKQSASPASVVADAVVHALTSAKPRTRYAAGRVARMIVMLGRRSDRLRDWLLIRMLGLSKLMRETR</sequence>
<evidence type="ECO:0000313" key="3">
    <source>
        <dbReference type="Proteomes" id="UP000564644"/>
    </source>
</evidence>
<dbReference type="EMBL" id="JACJVO010000032">
    <property type="protein sequence ID" value="MBB6734180.1"/>
    <property type="molecule type" value="Genomic_DNA"/>
</dbReference>
<dbReference type="PRINTS" id="PR00081">
    <property type="entry name" value="GDHRDH"/>
</dbReference>
<dbReference type="Pfam" id="PF00106">
    <property type="entry name" value="adh_short"/>
    <property type="match status" value="1"/>
</dbReference>
<keyword evidence="3" id="KW-1185">Reference proteome</keyword>
<dbReference type="SUPFAM" id="SSF51735">
    <property type="entry name" value="NAD(P)-binding Rossmann-fold domains"/>
    <property type="match status" value="1"/>
</dbReference>
<dbReference type="GO" id="GO:0016491">
    <property type="term" value="F:oxidoreductase activity"/>
    <property type="evidence" value="ECO:0007669"/>
    <property type="project" value="TreeGrafter"/>
</dbReference>
<comment type="caution">
    <text evidence="2">The sequence shown here is derived from an EMBL/GenBank/DDBJ whole genome shotgun (WGS) entry which is preliminary data.</text>
</comment>
<protein>
    <submittedName>
        <fullName evidence="2">SDR family oxidoreductase</fullName>
    </submittedName>
</protein>
<dbReference type="Gene3D" id="3.40.50.720">
    <property type="entry name" value="NAD(P)-binding Rossmann-like Domain"/>
    <property type="match status" value="1"/>
</dbReference>
<dbReference type="GO" id="GO:0008202">
    <property type="term" value="P:steroid metabolic process"/>
    <property type="evidence" value="ECO:0007669"/>
    <property type="project" value="TreeGrafter"/>
</dbReference>
<evidence type="ECO:0000256" key="1">
    <source>
        <dbReference type="RuleBase" id="RU000363"/>
    </source>
</evidence>
<dbReference type="PANTHER" id="PTHR43313">
    <property type="entry name" value="SHORT-CHAIN DEHYDROGENASE/REDUCTASE FAMILY 9C"/>
    <property type="match status" value="1"/>
</dbReference>
<comment type="similarity">
    <text evidence="1">Belongs to the short-chain dehydrogenases/reductases (SDR) family.</text>
</comment>
<name>A0A7X0SQA2_9BACL</name>
<evidence type="ECO:0000313" key="2">
    <source>
        <dbReference type="EMBL" id="MBB6734180.1"/>
    </source>
</evidence>
<dbReference type="PRINTS" id="PR00080">
    <property type="entry name" value="SDRFAMILY"/>
</dbReference>
<proteinExistence type="inferred from homology"/>
<dbReference type="AlphaFoldDB" id="A0A7X0SQA2"/>
<reference evidence="2 3" key="1">
    <citation type="submission" date="2020-08" db="EMBL/GenBank/DDBJ databases">
        <title>Cohnella phylogeny.</title>
        <authorList>
            <person name="Dunlap C."/>
        </authorList>
    </citation>
    <scope>NUCLEOTIDE SEQUENCE [LARGE SCALE GENOMIC DNA]</scope>
    <source>
        <strain evidence="2 3">CBP 2801</strain>
    </source>
</reference>
<dbReference type="RefSeq" id="WP_185131828.1">
    <property type="nucleotide sequence ID" value="NZ_JACJVO010000032.1"/>
</dbReference>
<dbReference type="CDD" id="cd05374">
    <property type="entry name" value="17beta-HSD-like_SDR_c"/>
    <property type="match status" value="1"/>
</dbReference>
<dbReference type="PANTHER" id="PTHR43313:SF1">
    <property type="entry name" value="3BETA-HYDROXYSTEROID DEHYDROGENASE DHS-16"/>
    <property type="match status" value="1"/>
</dbReference>
<dbReference type="InterPro" id="IPR002347">
    <property type="entry name" value="SDR_fam"/>
</dbReference>
<dbReference type="InterPro" id="IPR036291">
    <property type="entry name" value="NAD(P)-bd_dom_sf"/>
</dbReference>
<gene>
    <name evidence="2" type="ORF">H7C18_24980</name>
</gene>
<organism evidence="2 3">
    <name type="scientific">Cohnella zeiphila</name>
    <dbReference type="NCBI Taxonomy" id="2761120"/>
    <lineage>
        <taxon>Bacteria</taxon>
        <taxon>Bacillati</taxon>
        <taxon>Bacillota</taxon>
        <taxon>Bacilli</taxon>
        <taxon>Bacillales</taxon>
        <taxon>Paenibacillaceae</taxon>
        <taxon>Cohnella</taxon>
    </lineage>
</organism>
<accession>A0A7X0SQA2</accession>
<dbReference type="Proteomes" id="UP000564644">
    <property type="component" value="Unassembled WGS sequence"/>
</dbReference>